<protein>
    <submittedName>
        <fullName evidence="1">Uncharacterized protein</fullName>
    </submittedName>
</protein>
<sequence>MHGLLEFESYRINDKSNDERRGGYSGGGRGWVPQMLRQKNVISQVGYGRGRAGHGSRGEPFLVEFQVPE</sequence>
<name>A0A2P5WQL9_GOSBA</name>
<evidence type="ECO:0000313" key="2">
    <source>
        <dbReference type="Proteomes" id="UP000239757"/>
    </source>
</evidence>
<dbReference type="AlphaFoldDB" id="A0A2P5WQL9"/>
<reference evidence="1 2" key="1">
    <citation type="submission" date="2015-01" db="EMBL/GenBank/DDBJ databases">
        <title>Genome of allotetraploid Gossypium barbadense reveals genomic plasticity and fiber elongation in cotton evolution.</title>
        <authorList>
            <person name="Chen X."/>
            <person name="Liu X."/>
            <person name="Zhao B."/>
            <person name="Zheng H."/>
            <person name="Hu Y."/>
            <person name="Lu G."/>
            <person name="Yang C."/>
            <person name="Chen J."/>
            <person name="Shan C."/>
            <person name="Zhang L."/>
            <person name="Zhou Y."/>
            <person name="Wang L."/>
            <person name="Guo W."/>
            <person name="Bai Y."/>
            <person name="Ruan J."/>
            <person name="Shangguan X."/>
            <person name="Mao Y."/>
            <person name="Jiang J."/>
            <person name="Zhu Y."/>
            <person name="Lei J."/>
            <person name="Kang H."/>
            <person name="Chen S."/>
            <person name="He X."/>
            <person name="Wang R."/>
            <person name="Wang Y."/>
            <person name="Chen J."/>
            <person name="Wang L."/>
            <person name="Yu S."/>
            <person name="Wang B."/>
            <person name="Wei J."/>
            <person name="Song S."/>
            <person name="Lu X."/>
            <person name="Gao Z."/>
            <person name="Gu W."/>
            <person name="Deng X."/>
            <person name="Ma D."/>
            <person name="Wang S."/>
            <person name="Liang W."/>
            <person name="Fang L."/>
            <person name="Cai C."/>
            <person name="Zhu X."/>
            <person name="Zhou B."/>
            <person name="Zhang Y."/>
            <person name="Chen Z."/>
            <person name="Xu S."/>
            <person name="Zhu R."/>
            <person name="Wang S."/>
            <person name="Zhang T."/>
            <person name="Zhao G."/>
        </authorList>
    </citation>
    <scope>NUCLEOTIDE SEQUENCE [LARGE SCALE GENOMIC DNA]</scope>
    <source>
        <strain evidence="2">cv. Xinhai21</strain>
        <tissue evidence="1">Leaf</tissue>
    </source>
</reference>
<organism evidence="1 2">
    <name type="scientific">Gossypium barbadense</name>
    <name type="common">Sea Island cotton</name>
    <name type="synonym">Hibiscus barbadensis</name>
    <dbReference type="NCBI Taxonomy" id="3634"/>
    <lineage>
        <taxon>Eukaryota</taxon>
        <taxon>Viridiplantae</taxon>
        <taxon>Streptophyta</taxon>
        <taxon>Embryophyta</taxon>
        <taxon>Tracheophyta</taxon>
        <taxon>Spermatophyta</taxon>
        <taxon>Magnoliopsida</taxon>
        <taxon>eudicotyledons</taxon>
        <taxon>Gunneridae</taxon>
        <taxon>Pentapetalae</taxon>
        <taxon>rosids</taxon>
        <taxon>malvids</taxon>
        <taxon>Malvales</taxon>
        <taxon>Malvaceae</taxon>
        <taxon>Malvoideae</taxon>
        <taxon>Gossypium</taxon>
    </lineage>
</organism>
<dbReference type="EMBL" id="KZ666815">
    <property type="protein sequence ID" value="PPR93378.1"/>
    <property type="molecule type" value="Genomic_DNA"/>
</dbReference>
<accession>A0A2P5WQL9</accession>
<gene>
    <name evidence="1" type="ORF">GOBAR_AA27292</name>
</gene>
<proteinExistence type="predicted"/>
<dbReference type="Proteomes" id="UP000239757">
    <property type="component" value="Unassembled WGS sequence"/>
</dbReference>
<evidence type="ECO:0000313" key="1">
    <source>
        <dbReference type="EMBL" id="PPR93378.1"/>
    </source>
</evidence>